<dbReference type="InterPro" id="IPR043502">
    <property type="entry name" value="DNA/RNA_pol_sf"/>
</dbReference>
<dbReference type="Proteomes" id="UP000046395">
    <property type="component" value="Unassembled WGS sequence"/>
</dbReference>
<proteinExistence type="predicted"/>
<sequence length="185" mass="20726">MGALYVAVEYGTSNGTLQVVVVKGNRCSLLGRNWFDPLNIHISGVHQLTNLYLDKLIEEYAELFSERIGAVNGPAVKLYTDDTVAPIQMTARRVPFALKQRIEEELNRLVAQGILEPVQHTTWATPIVPILKPNGDIRICGDYKCTANKALRKDLYKIPSVNDVLTTLKRASCSPNWIWHKPINS</sequence>
<organism evidence="1 2">
    <name type="scientific">Trichuris muris</name>
    <name type="common">Mouse whipworm</name>
    <dbReference type="NCBI Taxonomy" id="70415"/>
    <lineage>
        <taxon>Eukaryota</taxon>
        <taxon>Metazoa</taxon>
        <taxon>Ecdysozoa</taxon>
        <taxon>Nematoda</taxon>
        <taxon>Enoplea</taxon>
        <taxon>Dorylaimia</taxon>
        <taxon>Trichinellida</taxon>
        <taxon>Trichuridae</taxon>
        <taxon>Trichuris</taxon>
    </lineage>
</organism>
<dbReference type="WBParaSite" id="TMUE_3000013090.1">
    <property type="protein sequence ID" value="TMUE_3000013090.1"/>
    <property type="gene ID" value="WBGene00301792"/>
</dbReference>
<name>A0A5S6R0T3_TRIMR</name>
<dbReference type="PANTHER" id="PTHR37984">
    <property type="entry name" value="PROTEIN CBG26694"/>
    <property type="match status" value="1"/>
</dbReference>
<dbReference type="STRING" id="70415.A0A5S6R0T3"/>
<dbReference type="InterPro" id="IPR050951">
    <property type="entry name" value="Retrovirus_Pol_polyprotein"/>
</dbReference>
<dbReference type="PANTHER" id="PTHR37984:SF12">
    <property type="entry name" value="RIBONUCLEASE H"/>
    <property type="match status" value="1"/>
</dbReference>
<dbReference type="AlphaFoldDB" id="A0A5S6R0T3"/>
<dbReference type="Gene3D" id="3.10.10.10">
    <property type="entry name" value="HIV Type 1 Reverse Transcriptase, subunit A, domain 1"/>
    <property type="match status" value="1"/>
</dbReference>
<evidence type="ECO:0000313" key="2">
    <source>
        <dbReference type="WBParaSite" id="TMUE_3000013090.1"/>
    </source>
</evidence>
<accession>A0A5S6R0T3</accession>
<evidence type="ECO:0000313" key="1">
    <source>
        <dbReference type="Proteomes" id="UP000046395"/>
    </source>
</evidence>
<protein>
    <submittedName>
        <fullName evidence="2">Reverse transcriptase domain-containing protein</fullName>
    </submittedName>
</protein>
<dbReference type="SUPFAM" id="SSF56672">
    <property type="entry name" value="DNA/RNA polymerases"/>
    <property type="match status" value="1"/>
</dbReference>
<reference evidence="2" key="1">
    <citation type="submission" date="2019-12" db="UniProtKB">
        <authorList>
            <consortium name="WormBaseParasite"/>
        </authorList>
    </citation>
    <scope>IDENTIFICATION</scope>
</reference>
<keyword evidence="1" id="KW-1185">Reference proteome</keyword>